<proteinExistence type="predicted"/>
<dbReference type="Proteomes" id="UP001363151">
    <property type="component" value="Unassembled WGS sequence"/>
</dbReference>
<feature type="chain" id="PRO_5046539177" evidence="1">
    <location>
        <begin position="17"/>
        <end position="409"/>
    </location>
</feature>
<evidence type="ECO:0000313" key="2">
    <source>
        <dbReference type="EMBL" id="KAK7249138.1"/>
    </source>
</evidence>
<evidence type="ECO:0000313" key="3">
    <source>
        <dbReference type="Proteomes" id="UP001363151"/>
    </source>
</evidence>
<dbReference type="EMBL" id="JBBJCI010000082">
    <property type="protein sequence ID" value="KAK7249138.1"/>
    <property type="molecule type" value="Genomic_DNA"/>
</dbReference>
<dbReference type="Pfam" id="PF11316">
    <property type="entry name" value="Rhamno_transf"/>
    <property type="match status" value="1"/>
</dbReference>
<organism evidence="2 3">
    <name type="scientific">Aureococcus anophagefferens</name>
    <name type="common">Harmful bloom alga</name>
    <dbReference type="NCBI Taxonomy" id="44056"/>
    <lineage>
        <taxon>Eukaryota</taxon>
        <taxon>Sar</taxon>
        <taxon>Stramenopiles</taxon>
        <taxon>Ochrophyta</taxon>
        <taxon>Pelagophyceae</taxon>
        <taxon>Pelagomonadales</taxon>
        <taxon>Pelagomonadaceae</taxon>
        <taxon>Aureococcus</taxon>
    </lineage>
</organism>
<evidence type="ECO:0000256" key="1">
    <source>
        <dbReference type="SAM" id="SignalP"/>
    </source>
</evidence>
<name>A0ABR1G7L3_AURAN</name>
<gene>
    <name evidence="2" type="ORF">SO694_00045285</name>
</gene>
<protein>
    <submittedName>
        <fullName evidence="2">Uncharacterized protein</fullName>
    </submittedName>
</protein>
<dbReference type="InterPro" id="IPR021466">
    <property type="entry name" value="Put_rhamnosyl_transferase"/>
</dbReference>
<keyword evidence="3" id="KW-1185">Reference proteome</keyword>
<sequence>MRCLFLLPIAAATFDAARWLGGECGQPPGRSVIVVETRFMQGQGRFRALVGARLEQMLAVTVPSMAAQTNRCFVWLVSTDPALPAGPRARLEAALPAHARLVDAPRGVDATYAPGKNVTSLLATAFPGLRARLAAADELTLVTLDADDALHRSYVQHVARWRRSAPPLSAAATFDYACANRAMAWLSSKDVGARARRSADAEVRQQHHAVYLETLPRGCLMSGLAHALALVGGDLRACAPAPCPVLAGAGKARDAPKGAALGRVPLVLAVGHKTARDAYDVHGVEIDAGGDFDPGDVATAPVLRVRSVTSTGGKHPRNVSKLRRPASSRRIASAFGIKAEDLVSLTRYLQRHEAAVAREMVGDKAATGCNDAFFGSCASKNALAFASEVIARHPPPAQHRLLRFTRAGT</sequence>
<keyword evidence="1" id="KW-0732">Signal</keyword>
<accession>A0ABR1G7L3</accession>
<reference evidence="2 3" key="1">
    <citation type="submission" date="2024-03" db="EMBL/GenBank/DDBJ databases">
        <title>Aureococcus anophagefferens CCMP1851 and Kratosvirus quantuckense: Draft genome of a second virus-susceptible host strain in the model system.</title>
        <authorList>
            <person name="Chase E."/>
            <person name="Truchon A.R."/>
            <person name="Schepens W."/>
            <person name="Wilhelm S.W."/>
        </authorList>
    </citation>
    <scope>NUCLEOTIDE SEQUENCE [LARGE SCALE GENOMIC DNA]</scope>
    <source>
        <strain evidence="2 3">CCMP1851</strain>
    </source>
</reference>
<comment type="caution">
    <text evidence="2">The sequence shown here is derived from an EMBL/GenBank/DDBJ whole genome shotgun (WGS) entry which is preliminary data.</text>
</comment>
<feature type="signal peptide" evidence="1">
    <location>
        <begin position="1"/>
        <end position="16"/>
    </location>
</feature>